<proteinExistence type="predicted"/>
<dbReference type="Proteomes" id="UP001497382">
    <property type="component" value="Unassembled WGS sequence"/>
</dbReference>
<dbReference type="EMBL" id="CAXIEN010000353">
    <property type="protein sequence ID" value="CAL1294777.1"/>
    <property type="molecule type" value="Genomic_DNA"/>
</dbReference>
<protein>
    <recommendedName>
        <fullName evidence="3">MATH domain-containing protein</fullName>
    </recommendedName>
</protein>
<accession>A0AAV2BFJ1</accession>
<gene>
    <name evidence="1" type="ORF">LARSCL_LOCUS18907</name>
</gene>
<evidence type="ECO:0000313" key="1">
    <source>
        <dbReference type="EMBL" id="CAL1294777.1"/>
    </source>
</evidence>
<reference evidence="1 2" key="1">
    <citation type="submission" date="2024-04" db="EMBL/GenBank/DDBJ databases">
        <authorList>
            <person name="Rising A."/>
            <person name="Reimegard J."/>
            <person name="Sonavane S."/>
            <person name="Akerstrom W."/>
            <person name="Nylinder S."/>
            <person name="Hedman E."/>
            <person name="Kallberg Y."/>
        </authorList>
    </citation>
    <scope>NUCLEOTIDE SEQUENCE [LARGE SCALE GENOMIC DNA]</scope>
</reference>
<evidence type="ECO:0000313" key="2">
    <source>
        <dbReference type="Proteomes" id="UP001497382"/>
    </source>
</evidence>
<dbReference type="AlphaFoldDB" id="A0AAV2BFJ1"/>
<keyword evidence="2" id="KW-1185">Reference proteome</keyword>
<organism evidence="1 2">
    <name type="scientific">Larinioides sclopetarius</name>
    <dbReference type="NCBI Taxonomy" id="280406"/>
    <lineage>
        <taxon>Eukaryota</taxon>
        <taxon>Metazoa</taxon>
        <taxon>Ecdysozoa</taxon>
        <taxon>Arthropoda</taxon>
        <taxon>Chelicerata</taxon>
        <taxon>Arachnida</taxon>
        <taxon>Araneae</taxon>
        <taxon>Araneomorphae</taxon>
        <taxon>Entelegynae</taxon>
        <taxon>Araneoidea</taxon>
        <taxon>Araneidae</taxon>
        <taxon>Larinioides</taxon>
    </lineage>
</organism>
<sequence length="193" mass="22562">MTEPVRYLEEECFSVYWKIKNFSYFCKKILYPEFSLSGDSYRLILDSETSQIVCEVSGGYYNPQPTSTMQISFLACDGSPEESISGEPFIYLQLARDVIFGKRRDAFLPEDTLTVRVRFRTDSERGKIFLYSQIGVTRKYFLWTLKDFSKHTCFEKKCTEKLENLRDVNLIFKSMDGINPTERFGIEISRSRG</sequence>
<dbReference type="SUPFAM" id="SSF49599">
    <property type="entry name" value="TRAF domain-like"/>
    <property type="match status" value="1"/>
</dbReference>
<name>A0AAV2BFJ1_9ARAC</name>
<evidence type="ECO:0008006" key="3">
    <source>
        <dbReference type="Google" id="ProtNLM"/>
    </source>
</evidence>
<comment type="caution">
    <text evidence="1">The sequence shown here is derived from an EMBL/GenBank/DDBJ whole genome shotgun (WGS) entry which is preliminary data.</text>
</comment>